<reference evidence="2 3" key="1">
    <citation type="submission" date="2015-12" db="EMBL/GenBank/DDBJ databases">
        <authorList>
            <person name="Shamseldin A."/>
            <person name="Moawad H."/>
            <person name="Abd El-Rahim W.M."/>
            <person name="Sadowsky M.J."/>
        </authorList>
    </citation>
    <scope>NUCLEOTIDE SEQUENCE [LARGE SCALE GENOMIC DNA]</scope>
    <source>
        <strain evidence="2 3">SM2</strain>
    </source>
</reference>
<dbReference type="STRING" id="1470434.AZF00_08440"/>
<accession>A0A127M563</accession>
<dbReference type="EMBL" id="CP014544">
    <property type="protein sequence ID" value="AMO68331.1"/>
    <property type="molecule type" value="Genomic_DNA"/>
</dbReference>
<organism evidence="2 3">
    <name type="scientific">Zhongshania aliphaticivorans</name>
    <dbReference type="NCBI Taxonomy" id="1470434"/>
    <lineage>
        <taxon>Bacteria</taxon>
        <taxon>Pseudomonadati</taxon>
        <taxon>Pseudomonadota</taxon>
        <taxon>Gammaproteobacteria</taxon>
        <taxon>Cellvibrionales</taxon>
        <taxon>Spongiibacteraceae</taxon>
        <taxon>Zhongshania</taxon>
    </lineage>
</organism>
<keyword evidence="1" id="KW-0732">Signal</keyword>
<evidence type="ECO:0000313" key="2">
    <source>
        <dbReference type="EMBL" id="AMO68331.1"/>
    </source>
</evidence>
<proteinExistence type="predicted"/>
<protein>
    <submittedName>
        <fullName evidence="2">Copper resistance protein CopB</fullName>
    </submittedName>
</protein>
<dbReference type="GO" id="GO:0009279">
    <property type="term" value="C:cell outer membrane"/>
    <property type="evidence" value="ECO:0007669"/>
    <property type="project" value="InterPro"/>
</dbReference>
<dbReference type="GO" id="GO:0005507">
    <property type="term" value="F:copper ion binding"/>
    <property type="evidence" value="ECO:0007669"/>
    <property type="project" value="InterPro"/>
</dbReference>
<dbReference type="GO" id="GO:0006878">
    <property type="term" value="P:intracellular copper ion homeostasis"/>
    <property type="evidence" value="ECO:0007669"/>
    <property type="project" value="InterPro"/>
</dbReference>
<dbReference type="AlphaFoldDB" id="A0A127M563"/>
<evidence type="ECO:0000256" key="1">
    <source>
        <dbReference type="SAM" id="SignalP"/>
    </source>
</evidence>
<sequence>MKMTKHRFTASILCMAANNISLAHEAADPLISMVSINQLEQRLNHDAQSNDRDISNWNAEVWLGKNLDKLWLKTEGEFVDGQREESELQVLYSRAIAPYWDLQTGWRGDFNPEQNQHWFAVGLQGLAPYFFEIDSALFFGKGGQTALRIDAEYELMFTQKLILSPELETTLYSRNAPKYEQGSGLAKIDAGLRLRYEIRREFAPYIGINWSKKYGNTADLSRADGGDIEALQWVAGIRAWF</sequence>
<feature type="signal peptide" evidence="1">
    <location>
        <begin position="1"/>
        <end position="26"/>
    </location>
</feature>
<feature type="chain" id="PRO_5007275028" evidence="1">
    <location>
        <begin position="27"/>
        <end position="241"/>
    </location>
</feature>
<gene>
    <name evidence="2" type="ORF">AZF00_08440</name>
</gene>
<dbReference type="InterPro" id="IPR007939">
    <property type="entry name" value="Cu-R_B_prcur"/>
</dbReference>
<dbReference type="KEGG" id="zal:AZF00_08440"/>
<evidence type="ECO:0000313" key="3">
    <source>
        <dbReference type="Proteomes" id="UP000074119"/>
    </source>
</evidence>
<dbReference type="Pfam" id="PF05275">
    <property type="entry name" value="CopB"/>
    <property type="match status" value="1"/>
</dbReference>
<dbReference type="Proteomes" id="UP000074119">
    <property type="component" value="Chromosome"/>
</dbReference>
<name>A0A127M563_9GAMM</name>